<protein>
    <submittedName>
        <fullName evidence="2">DNA-binding MarR family transcriptional regulator</fullName>
    </submittedName>
</protein>
<accession>A0ABS5AD20</accession>
<dbReference type="PANTHER" id="PTHR33164">
    <property type="entry name" value="TRANSCRIPTIONAL REGULATOR, MARR FAMILY"/>
    <property type="match status" value="1"/>
</dbReference>
<dbReference type="SUPFAM" id="SSF46785">
    <property type="entry name" value="Winged helix' DNA-binding domain"/>
    <property type="match status" value="1"/>
</dbReference>
<reference evidence="2 3" key="1">
    <citation type="submission" date="2021-03" db="EMBL/GenBank/DDBJ databases">
        <title>Sequencing the genomes of 1000 actinobacteria strains.</title>
        <authorList>
            <person name="Klenk H.-P."/>
        </authorList>
    </citation>
    <scope>NUCLEOTIDE SEQUENCE [LARGE SCALE GENOMIC DNA]</scope>
    <source>
        <strain evidence="2 3">DSM 44580</strain>
    </source>
</reference>
<feature type="domain" description="HTH marR-type" evidence="1">
    <location>
        <begin position="1"/>
        <end position="141"/>
    </location>
</feature>
<evidence type="ECO:0000313" key="3">
    <source>
        <dbReference type="Proteomes" id="UP001519363"/>
    </source>
</evidence>
<dbReference type="SMART" id="SM00347">
    <property type="entry name" value="HTH_MARR"/>
    <property type="match status" value="1"/>
</dbReference>
<name>A0ABS5AD20_9PSEU</name>
<dbReference type="Pfam" id="PF12802">
    <property type="entry name" value="MarR_2"/>
    <property type="match status" value="1"/>
</dbReference>
<evidence type="ECO:0000313" key="2">
    <source>
        <dbReference type="EMBL" id="MBP2474483.1"/>
    </source>
</evidence>
<dbReference type="RefSeq" id="WP_086786661.1">
    <property type="nucleotide sequence ID" value="NZ_JAGIOO010000001.1"/>
</dbReference>
<dbReference type="GO" id="GO:0003677">
    <property type="term" value="F:DNA binding"/>
    <property type="evidence" value="ECO:0007669"/>
    <property type="project" value="UniProtKB-KW"/>
</dbReference>
<keyword evidence="2" id="KW-0238">DNA-binding</keyword>
<dbReference type="InterPro" id="IPR036390">
    <property type="entry name" value="WH_DNA-bd_sf"/>
</dbReference>
<dbReference type="Gene3D" id="1.10.10.10">
    <property type="entry name" value="Winged helix-like DNA-binding domain superfamily/Winged helix DNA-binding domain"/>
    <property type="match status" value="1"/>
</dbReference>
<organism evidence="2 3">
    <name type="scientific">Crossiella equi</name>
    <dbReference type="NCBI Taxonomy" id="130796"/>
    <lineage>
        <taxon>Bacteria</taxon>
        <taxon>Bacillati</taxon>
        <taxon>Actinomycetota</taxon>
        <taxon>Actinomycetes</taxon>
        <taxon>Pseudonocardiales</taxon>
        <taxon>Pseudonocardiaceae</taxon>
        <taxon>Crossiella</taxon>
    </lineage>
</organism>
<proteinExistence type="predicted"/>
<dbReference type="Proteomes" id="UP001519363">
    <property type="component" value="Unassembled WGS sequence"/>
</dbReference>
<dbReference type="PANTHER" id="PTHR33164:SF57">
    <property type="entry name" value="MARR-FAMILY TRANSCRIPTIONAL REGULATOR"/>
    <property type="match status" value="1"/>
</dbReference>
<dbReference type="PROSITE" id="PS50995">
    <property type="entry name" value="HTH_MARR_2"/>
    <property type="match status" value="1"/>
</dbReference>
<dbReference type="InterPro" id="IPR039422">
    <property type="entry name" value="MarR/SlyA-like"/>
</dbReference>
<sequence>MAEESTWLDQVGPAFSRLRRPALRDHVEDPLSRRDNTRIFVLTLVEDAGDGRLTVGGVADRLDVDPSVASRMVSEAIKAGTLERVAAQEDGRRVCLRLTELGREHLARFRRHQRVVFERITRDWSGQDREVFAKLLVRYVEDLWRL</sequence>
<dbReference type="InterPro" id="IPR000835">
    <property type="entry name" value="HTH_MarR-typ"/>
</dbReference>
<keyword evidence="3" id="KW-1185">Reference proteome</keyword>
<dbReference type="InterPro" id="IPR036388">
    <property type="entry name" value="WH-like_DNA-bd_sf"/>
</dbReference>
<dbReference type="EMBL" id="JAGIOO010000001">
    <property type="protein sequence ID" value="MBP2474483.1"/>
    <property type="molecule type" value="Genomic_DNA"/>
</dbReference>
<evidence type="ECO:0000259" key="1">
    <source>
        <dbReference type="PROSITE" id="PS50995"/>
    </source>
</evidence>
<comment type="caution">
    <text evidence="2">The sequence shown here is derived from an EMBL/GenBank/DDBJ whole genome shotgun (WGS) entry which is preliminary data.</text>
</comment>
<gene>
    <name evidence="2" type="ORF">JOF53_003355</name>
</gene>